<dbReference type="PIRSF" id="PIRSF005578">
    <property type="entry name" value="TlyA"/>
    <property type="match status" value="1"/>
</dbReference>
<proteinExistence type="inferred from homology"/>
<evidence type="ECO:0000313" key="6">
    <source>
        <dbReference type="Proteomes" id="UP000519023"/>
    </source>
</evidence>
<dbReference type="InterPro" id="IPR004538">
    <property type="entry name" value="Hemolysin_A/TlyA"/>
</dbReference>
<gene>
    <name evidence="5" type="ORF">HHL08_14375</name>
</gene>
<protein>
    <submittedName>
        <fullName evidence="5">TlyA family RNA methyltransferase</fullName>
    </submittedName>
</protein>
<evidence type="ECO:0000256" key="3">
    <source>
        <dbReference type="PROSITE-ProRule" id="PRU00182"/>
    </source>
</evidence>
<dbReference type="AlphaFoldDB" id="A0A7X9ZSS5"/>
<dbReference type="SUPFAM" id="SSF53335">
    <property type="entry name" value="S-adenosyl-L-methionine-dependent methyltransferases"/>
    <property type="match status" value="1"/>
</dbReference>
<dbReference type="PROSITE" id="PS50889">
    <property type="entry name" value="S4"/>
    <property type="match status" value="1"/>
</dbReference>
<dbReference type="InterPro" id="IPR002877">
    <property type="entry name" value="RNA_MeTrfase_FtsJ_dom"/>
</dbReference>
<dbReference type="Gene3D" id="3.10.290.10">
    <property type="entry name" value="RNA-binding S4 domain"/>
    <property type="match status" value="1"/>
</dbReference>
<dbReference type="PANTHER" id="PTHR32319">
    <property type="entry name" value="BACTERIAL HEMOLYSIN-LIKE PROTEIN"/>
    <property type="match status" value="1"/>
</dbReference>
<comment type="caution">
    <text evidence="5">The sequence shown here is derived from an EMBL/GenBank/DDBJ whole genome shotgun (WGS) entry which is preliminary data.</text>
</comment>
<evidence type="ECO:0000313" key="5">
    <source>
        <dbReference type="EMBL" id="NML11318.1"/>
    </source>
</evidence>
<dbReference type="SMART" id="SM00363">
    <property type="entry name" value="S4"/>
    <property type="match status" value="1"/>
</dbReference>
<evidence type="ECO:0000256" key="1">
    <source>
        <dbReference type="ARBA" id="ARBA00022884"/>
    </source>
</evidence>
<comment type="similarity">
    <text evidence="2">Belongs to the TlyA family.</text>
</comment>
<keyword evidence="5" id="KW-0489">Methyltransferase</keyword>
<organism evidence="5 6">
    <name type="scientific">Sphingobium psychrophilum</name>
    <dbReference type="NCBI Taxonomy" id="2728834"/>
    <lineage>
        <taxon>Bacteria</taxon>
        <taxon>Pseudomonadati</taxon>
        <taxon>Pseudomonadota</taxon>
        <taxon>Alphaproteobacteria</taxon>
        <taxon>Sphingomonadales</taxon>
        <taxon>Sphingomonadaceae</taxon>
        <taxon>Sphingobium</taxon>
    </lineage>
</organism>
<name>A0A7X9ZSS5_9SPHN</name>
<dbReference type="InterPro" id="IPR036986">
    <property type="entry name" value="S4_RNA-bd_sf"/>
</dbReference>
<dbReference type="GO" id="GO:0032259">
    <property type="term" value="P:methylation"/>
    <property type="evidence" value="ECO:0007669"/>
    <property type="project" value="UniProtKB-KW"/>
</dbReference>
<dbReference type="SUPFAM" id="SSF55174">
    <property type="entry name" value="Alpha-L RNA-binding motif"/>
    <property type="match status" value="1"/>
</dbReference>
<dbReference type="GO" id="GO:0008168">
    <property type="term" value="F:methyltransferase activity"/>
    <property type="evidence" value="ECO:0007669"/>
    <property type="project" value="UniProtKB-KW"/>
</dbReference>
<dbReference type="Pfam" id="PF01728">
    <property type="entry name" value="FtsJ"/>
    <property type="match status" value="1"/>
</dbReference>
<dbReference type="Proteomes" id="UP000519023">
    <property type="component" value="Unassembled WGS sequence"/>
</dbReference>
<dbReference type="GO" id="GO:0003723">
    <property type="term" value="F:RNA binding"/>
    <property type="evidence" value="ECO:0007669"/>
    <property type="project" value="UniProtKB-KW"/>
</dbReference>
<dbReference type="Gene3D" id="3.40.50.150">
    <property type="entry name" value="Vaccinia Virus protein VP39"/>
    <property type="match status" value="1"/>
</dbReference>
<dbReference type="EMBL" id="JABBFV010000010">
    <property type="protein sequence ID" value="NML11318.1"/>
    <property type="molecule type" value="Genomic_DNA"/>
</dbReference>
<keyword evidence="5" id="KW-0808">Transferase</keyword>
<dbReference type="NCBIfam" id="TIGR00478">
    <property type="entry name" value="tly"/>
    <property type="match status" value="1"/>
</dbReference>
<sequence length="245" mass="26510">MAKIRADQLLVDSGLAESRARAQALILAGLVFLGDRKVEKAGQQVLEGTELDVRGRDHPWVSRGGIKLAHALEEFAIDVTGFVAIDVGSSTGGFTDVLLTNGAEKVYAVDSGTNQLAWKIRSDDRVIVHEQTSARILTDAHIPEAIDMIVCDASFISLAKVLEKPISFAKPDAQMIALIKPQFEARREEVGKNGVVRDTLVHQRVCAEVQDWVVSQGWTVAGLTQSPITGPQGNVEFLLYARLGG</sequence>
<feature type="domain" description="RNA-binding S4" evidence="4">
    <location>
        <begin position="4"/>
        <end position="66"/>
    </location>
</feature>
<dbReference type="InterPro" id="IPR029063">
    <property type="entry name" value="SAM-dependent_MTases_sf"/>
</dbReference>
<keyword evidence="1 3" id="KW-0694">RNA-binding</keyword>
<evidence type="ECO:0000259" key="4">
    <source>
        <dbReference type="SMART" id="SM00363"/>
    </source>
</evidence>
<dbReference type="RefSeq" id="WP_169573855.1">
    <property type="nucleotide sequence ID" value="NZ_JABBFV010000010.1"/>
</dbReference>
<dbReference type="InterPro" id="IPR047048">
    <property type="entry name" value="TlyA"/>
</dbReference>
<evidence type="ECO:0000256" key="2">
    <source>
        <dbReference type="ARBA" id="ARBA00029460"/>
    </source>
</evidence>
<dbReference type="Pfam" id="PF01479">
    <property type="entry name" value="S4"/>
    <property type="match status" value="1"/>
</dbReference>
<keyword evidence="6" id="KW-1185">Reference proteome</keyword>
<dbReference type="InterPro" id="IPR002942">
    <property type="entry name" value="S4_RNA-bd"/>
</dbReference>
<reference evidence="5 6" key="1">
    <citation type="submission" date="2020-04" db="EMBL/GenBank/DDBJ databases">
        <title>Sphingobium sp. AR-3-1 isolated from Arctic soil.</title>
        <authorList>
            <person name="Dahal R.H."/>
            <person name="Chaudhary D.K."/>
        </authorList>
    </citation>
    <scope>NUCLEOTIDE SEQUENCE [LARGE SCALE GENOMIC DNA]</scope>
    <source>
        <strain evidence="5 6">AR-3-1</strain>
    </source>
</reference>
<dbReference type="PANTHER" id="PTHR32319:SF0">
    <property type="entry name" value="BACTERIAL HEMOLYSIN-LIKE PROTEIN"/>
    <property type="match status" value="1"/>
</dbReference>
<accession>A0A7X9ZSS5</accession>
<dbReference type="CDD" id="cd02440">
    <property type="entry name" value="AdoMet_MTases"/>
    <property type="match status" value="1"/>
</dbReference>